<proteinExistence type="predicted"/>
<comment type="caution">
    <text evidence="1">The sequence shown here is derived from an EMBL/GenBank/DDBJ whole genome shotgun (WGS) entry which is preliminary data.</text>
</comment>
<name>A0A2G9Y6S0_9BACT</name>
<evidence type="ECO:0000313" key="1">
    <source>
        <dbReference type="EMBL" id="PIP14904.1"/>
    </source>
</evidence>
<organism evidence="1 2">
    <name type="scientific">Candidatus Roizmanbacteria bacterium CG23_combo_of_CG06-09_8_20_14_all_35_49</name>
    <dbReference type="NCBI Taxonomy" id="1974863"/>
    <lineage>
        <taxon>Bacteria</taxon>
        <taxon>Candidatus Roizmaniibacteriota</taxon>
    </lineage>
</organism>
<dbReference type="EMBL" id="PCRE01000037">
    <property type="protein sequence ID" value="PIP14904.1"/>
    <property type="molecule type" value="Genomic_DNA"/>
</dbReference>
<dbReference type="Proteomes" id="UP000231025">
    <property type="component" value="Unassembled WGS sequence"/>
</dbReference>
<evidence type="ECO:0000313" key="2">
    <source>
        <dbReference type="Proteomes" id="UP000231025"/>
    </source>
</evidence>
<feature type="non-terminal residue" evidence="1">
    <location>
        <position position="1"/>
    </location>
</feature>
<accession>A0A2G9Y6S0</accession>
<gene>
    <name evidence="1" type="ORF">COX47_02590</name>
</gene>
<dbReference type="AlphaFoldDB" id="A0A2G9Y6S0"/>
<protein>
    <submittedName>
        <fullName evidence="1">Uncharacterized protein</fullName>
    </submittedName>
</protein>
<reference evidence="1 2" key="1">
    <citation type="submission" date="2017-09" db="EMBL/GenBank/DDBJ databases">
        <title>Depth-based differentiation of microbial function through sediment-hosted aquifers and enrichment of novel symbionts in the deep terrestrial subsurface.</title>
        <authorList>
            <person name="Probst A.J."/>
            <person name="Ladd B."/>
            <person name="Jarett J.K."/>
            <person name="Geller-Mcgrath D.E."/>
            <person name="Sieber C.M."/>
            <person name="Emerson J.B."/>
            <person name="Anantharaman K."/>
            <person name="Thomas B.C."/>
            <person name="Malmstrom R."/>
            <person name="Stieglmeier M."/>
            <person name="Klingl A."/>
            <person name="Woyke T."/>
            <person name="Ryan C.M."/>
            <person name="Banfield J.F."/>
        </authorList>
    </citation>
    <scope>NUCLEOTIDE SEQUENCE [LARGE SCALE GENOMIC DNA]</scope>
    <source>
        <strain evidence="1">CG23_combo_of_CG06-09_8_20_14_all_35_49</strain>
    </source>
</reference>
<sequence>KFIGRIEPRQVGDMLEIRGLWLEPDFQWTKTVNKSFSNYLENFIRYLHVQKVEWLCNVPW</sequence>